<reference evidence="2 3" key="1">
    <citation type="submission" date="2020-09" db="EMBL/GenBank/DDBJ databases">
        <title>Roseomonas.</title>
        <authorList>
            <person name="Zhu W."/>
        </authorList>
    </citation>
    <scope>NUCLEOTIDE SEQUENCE [LARGE SCALE GENOMIC DNA]</scope>
    <source>
        <strain evidence="2 3">1311</strain>
    </source>
</reference>
<evidence type="ECO:0000313" key="2">
    <source>
        <dbReference type="EMBL" id="MBO1075864.1"/>
    </source>
</evidence>
<dbReference type="SUPFAM" id="SSF47336">
    <property type="entry name" value="ACP-like"/>
    <property type="match status" value="1"/>
</dbReference>
<evidence type="ECO:0000259" key="1">
    <source>
        <dbReference type="PROSITE" id="PS50075"/>
    </source>
</evidence>
<gene>
    <name evidence="2" type="ORF">IAI60_14700</name>
</gene>
<dbReference type="Gene3D" id="1.10.1200.10">
    <property type="entry name" value="ACP-like"/>
    <property type="match status" value="1"/>
</dbReference>
<feature type="domain" description="Carrier" evidence="1">
    <location>
        <begin position="22"/>
        <end position="99"/>
    </location>
</feature>
<proteinExistence type="predicted"/>
<accession>A0ABS3KEH9</accession>
<organism evidence="2 3">
    <name type="scientific">Roseomonas marmotae</name>
    <dbReference type="NCBI Taxonomy" id="2768161"/>
    <lineage>
        <taxon>Bacteria</taxon>
        <taxon>Pseudomonadati</taxon>
        <taxon>Pseudomonadota</taxon>
        <taxon>Alphaproteobacteria</taxon>
        <taxon>Acetobacterales</taxon>
        <taxon>Roseomonadaceae</taxon>
        <taxon>Roseomonas</taxon>
    </lineage>
</organism>
<dbReference type="InterPro" id="IPR009081">
    <property type="entry name" value="PP-bd_ACP"/>
</dbReference>
<dbReference type="Pfam" id="PF00550">
    <property type="entry name" value="PP-binding"/>
    <property type="match status" value="1"/>
</dbReference>
<evidence type="ECO:0000313" key="3">
    <source>
        <dbReference type="Proteomes" id="UP001518990"/>
    </source>
</evidence>
<comment type="caution">
    <text evidence="2">The sequence shown here is derived from an EMBL/GenBank/DDBJ whole genome shotgun (WGS) entry which is preliminary data.</text>
</comment>
<dbReference type="InterPro" id="IPR036736">
    <property type="entry name" value="ACP-like_sf"/>
</dbReference>
<dbReference type="EMBL" id="JACTNF010000015">
    <property type="protein sequence ID" value="MBO1075864.1"/>
    <property type="molecule type" value="Genomic_DNA"/>
</dbReference>
<sequence>MTCIRHERRRGAPAGTLGALSLPEDEIYRSVVAAIQSVVGVSRPVTADTNILQDLNLDSVAVMDFIMQVETQFDTIIPMNQMAEIETVGDLVQILAASRVA</sequence>
<name>A0ABS3KEH9_9PROT</name>
<dbReference type="PROSITE" id="PS50075">
    <property type="entry name" value="CARRIER"/>
    <property type="match status" value="1"/>
</dbReference>
<dbReference type="Proteomes" id="UP001518990">
    <property type="component" value="Unassembled WGS sequence"/>
</dbReference>
<protein>
    <submittedName>
        <fullName evidence="2">Acyl carrier protein</fullName>
    </submittedName>
</protein>
<keyword evidence="3" id="KW-1185">Reference proteome</keyword>